<dbReference type="AlphaFoldDB" id="A0A285R1K5"/>
<dbReference type="Pfam" id="PF04024">
    <property type="entry name" value="PspC"/>
    <property type="match status" value="1"/>
</dbReference>
<dbReference type="InterPro" id="IPR052027">
    <property type="entry name" value="PspC"/>
</dbReference>
<evidence type="ECO:0000259" key="7">
    <source>
        <dbReference type="Pfam" id="PF04024"/>
    </source>
</evidence>
<proteinExistence type="predicted"/>
<keyword evidence="3 6" id="KW-0812">Transmembrane</keyword>
<dbReference type="Proteomes" id="UP000219494">
    <property type="component" value="Unassembled WGS sequence"/>
</dbReference>
<reference evidence="8 9" key="1">
    <citation type="submission" date="2017-07" db="EMBL/GenBank/DDBJ databases">
        <authorList>
            <person name="Sun Z.S."/>
            <person name="Albrecht U."/>
            <person name="Echele G."/>
            <person name="Lee C.C."/>
        </authorList>
    </citation>
    <scope>NUCLEOTIDE SEQUENCE [LARGE SCALE GENOMIC DNA]</scope>
    <source>
        <strain evidence="8 9">CGMCC 1.12672</strain>
    </source>
</reference>
<keyword evidence="4 6" id="KW-1133">Transmembrane helix</keyword>
<gene>
    <name evidence="8" type="ORF">SAMN06297144_2784</name>
</gene>
<organism evidence="8 9">
    <name type="scientific">Sphingomonas guangdongensis</name>
    <dbReference type="NCBI Taxonomy" id="1141890"/>
    <lineage>
        <taxon>Bacteria</taxon>
        <taxon>Pseudomonadati</taxon>
        <taxon>Pseudomonadota</taxon>
        <taxon>Alphaproteobacteria</taxon>
        <taxon>Sphingomonadales</taxon>
        <taxon>Sphingomonadaceae</taxon>
        <taxon>Sphingomonas</taxon>
    </lineage>
</organism>
<feature type="domain" description="Phage shock protein PspC N-terminal" evidence="7">
    <location>
        <begin position="7"/>
        <end position="63"/>
    </location>
</feature>
<dbReference type="OrthoDB" id="7359894at2"/>
<evidence type="ECO:0000256" key="2">
    <source>
        <dbReference type="ARBA" id="ARBA00022475"/>
    </source>
</evidence>
<evidence type="ECO:0000256" key="4">
    <source>
        <dbReference type="ARBA" id="ARBA00022989"/>
    </source>
</evidence>
<protein>
    <submittedName>
        <fullName evidence="8">Phage shock protein C (PspC) family protein</fullName>
    </submittedName>
</protein>
<evidence type="ECO:0000313" key="9">
    <source>
        <dbReference type="Proteomes" id="UP000219494"/>
    </source>
</evidence>
<dbReference type="PANTHER" id="PTHR33885">
    <property type="entry name" value="PHAGE SHOCK PROTEIN C"/>
    <property type="match status" value="1"/>
</dbReference>
<evidence type="ECO:0000256" key="3">
    <source>
        <dbReference type="ARBA" id="ARBA00022692"/>
    </source>
</evidence>
<keyword evidence="2" id="KW-1003">Cell membrane</keyword>
<dbReference type="RefSeq" id="WP_097064618.1">
    <property type="nucleotide sequence ID" value="NZ_OBMI01000003.1"/>
</dbReference>
<dbReference type="GO" id="GO:0005886">
    <property type="term" value="C:plasma membrane"/>
    <property type="evidence" value="ECO:0007669"/>
    <property type="project" value="UniProtKB-SubCell"/>
</dbReference>
<dbReference type="InterPro" id="IPR007168">
    <property type="entry name" value="Phageshock_PspC_N"/>
</dbReference>
<evidence type="ECO:0000256" key="6">
    <source>
        <dbReference type="SAM" id="Phobius"/>
    </source>
</evidence>
<evidence type="ECO:0000313" key="8">
    <source>
        <dbReference type="EMBL" id="SOB87648.1"/>
    </source>
</evidence>
<accession>A0A285R1K5</accession>
<dbReference type="InterPro" id="IPR014320">
    <property type="entry name" value="Phageshock_PspC"/>
</dbReference>
<comment type="subcellular location">
    <subcellularLocation>
        <location evidence="1">Cell membrane</location>
        <topology evidence="1">Single-pass membrane protein</topology>
    </subcellularLocation>
</comment>
<keyword evidence="9" id="KW-1185">Reference proteome</keyword>
<dbReference type="PANTHER" id="PTHR33885:SF3">
    <property type="entry name" value="PHAGE SHOCK PROTEIN C"/>
    <property type="match status" value="1"/>
</dbReference>
<dbReference type="EMBL" id="OBMI01000003">
    <property type="protein sequence ID" value="SOB87648.1"/>
    <property type="molecule type" value="Genomic_DNA"/>
</dbReference>
<evidence type="ECO:0000256" key="5">
    <source>
        <dbReference type="ARBA" id="ARBA00023136"/>
    </source>
</evidence>
<sequence length="125" mass="13826">MSASRTKFYTDKANGKWMGVCAGIADYTGIDTTVIRVGLVVLTVAVSGLTIIAYVAAGMLAPPKPSGLYDTPEDQKFWQGVRSNPKRSTAEVRSKFRELDRRLADIETHYTSRNTRLADEIEALR</sequence>
<keyword evidence="5 6" id="KW-0472">Membrane</keyword>
<name>A0A285R1K5_9SPHN</name>
<feature type="transmembrane region" description="Helical" evidence="6">
    <location>
        <begin position="34"/>
        <end position="57"/>
    </location>
</feature>
<dbReference type="NCBIfam" id="TIGR02978">
    <property type="entry name" value="phageshock_pspC"/>
    <property type="match status" value="1"/>
</dbReference>
<evidence type="ECO:0000256" key="1">
    <source>
        <dbReference type="ARBA" id="ARBA00004162"/>
    </source>
</evidence>